<comment type="caution">
    <text evidence="5">The sequence shown here is derived from an EMBL/GenBank/DDBJ whole genome shotgun (WGS) entry which is preliminary data.</text>
</comment>
<dbReference type="PROSITE" id="PS51659">
    <property type="entry name" value="GT23"/>
    <property type="match status" value="1"/>
</dbReference>
<comment type="caution">
    <text evidence="3">Lacks conserved residue(s) required for the propagation of feature annotation.</text>
</comment>
<evidence type="ECO:0000259" key="4">
    <source>
        <dbReference type="PROSITE" id="PS51659"/>
    </source>
</evidence>
<reference evidence="5 6" key="1">
    <citation type="submission" date="2024-08" db="EMBL/GenBank/DDBJ databases">
        <authorList>
            <person name="Cucini C."/>
            <person name="Frati F."/>
        </authorList>
    </citation>
    <scope>NUCLEOTIDE SEQUENCE [LARGE SCALE GENOMIC DNA]</scope>
</reference>
<evidence type="ECO:0000256" key="1">
    <source>
        <dbReference type="ARBA" id="ARBA00022676"/>
    </source>
</evidence>
<dbReference type="PANTHER" id="PTHR13132">
    <property type="entry name" value="ALPHA- 1,6 -FUCOSYLTRANSFERASE"/>
    <property type="match status" value="1"/>
</dbReference>
<keyword evidence="1 3" id="KW-0328">Glycosyltransferase</keyword>
<dbReference type="Proteomes" id="UP001642540">
    <property type="component" value="Unassembled WGS sequence"/>
</dbReference>
<dbReference type="InterPro" id="IPR045573">
    <property type="entry name" value="Fut8_N_cat"/>
</dbReference>
<sequence length="216" mass="24523">MILIPRAVPSEILSRLDIVSSNPVMWWVGQFATYVLRPTPETERIERKAKANRRPRDFQKNITTIGIHVRGTDKLDSEAKSYPLEEYFKQVEIHLAIKERIEGFPITAHIFLATDEPKVIQEAGKLEQKYNGTWIIWANESAAKEASTSFSRFESGIMGILIDVLVLADCEFVVCTFSSNICRLVAELKEVEVDKQGEVVSLDSSYHFIPFAYVPS</sequence>
<comment type="similarity">
    <text evidence="3">Belongs to the glycosyltransferase 23 family.</text>
</comment>
<name>A0ABP1R591_9HEXA</name>
<evidence type="ECO:0000313" key="6">
    <source>
        <dbReference type="Proteomes" id="UP001642540"/>
    </source>
</evidence>
<keyword evidence="6" id="KW-1185">Reference proteome</keyword>
<dbReference type="Gene3D" id="3.40.50.11350">
    <property type="match status" value="1"/>
</dbReference>
<proteinExistence type="inferred from homology"/>
<dbReference type="Pfam" id="PF19745">
    <property type="entry name" value="FUT8_N_cat"/>
    <property type="match status" value="1"/>
</dbReference>
<dbReference type="EMBL" id="CAXLJM020000053">
    <property type="protein sequence ID" value="CAL8116624.1"/>
    <property type="molecule type" value="Genomic_DNA"/>
</dbReference>
<dbReference type="PANTHER" id="PTHR13132:SF29">
    <property type="entry name" value="ALPHA-(1,6)-FUCOSYLTRANSFERASE"/>
    <property type="match status" value="1"/>
</dbReference>
<evidence type="ECO:0000256" key="3">
    <source>
        <dbReference type="PROSITE-ProRule" id="PRU00992"/>
    </source>
</evidence>
<feature type="domain" description="GT23" evidence="4">
    <location>
        <begin position="1"/>
        <end position="211"/>
    </location>
</feature>
<dbReference type="InterPro" id="IPR027350">
    <property type="entry name" value="GT23_dom"/>
</dbReference>
<accession>A0ABP1R591</accession>
<gene>
    <name evidence="5" type="ORF">ODALV1_LOCUS17356</name>
</gene>
<evidence type="ECO:0000313" key="5">
    <source>
        <dbReference type="EMBL" id="CAL8116624.1"/>
    </source>
</evidence>
<protein>
    <recommendedName>
        <fullName evidence="4">GT23 domain-containing protein</fullName>
    </recommendedName>
</protein>
<organism evidence="5 6">
    <name type="scientific">Orchesella dallaii</name>
    <dbReference type="NCBI Taxonomy" id="48710"/>
    <lineage>
        <taxon>Eukaryota</taxon>
        <taxon>Metazoa</taxon>
        <taxon>Ecdysozoa</taxon>
        <taxon>Arthropoda</taxon>
        <taxon>Hexapoda</taxon>
        <taxon>Collembola</taxon>
        <taxon>Entomobryomorpha</taxon>
        <taxon>Entomobryoidea</taxon>
        <taxon>Orchesellidae</taxon>
        <taxon>Orchesellinae</taxon>
        <taxon>Orchesella</taxon>
    </lineage>
</organism>
<keyword evidence="2 3" id="KW-0808">Transferase</keyword>
<evidence type="ECO:0000256" key="2">
    <source>
        <dbReference type="ARBA" id="ARBA00022679"/>
    </source>
</evidence>